<comment type="caution">
    <text evidence="1">The sequence shown here is derived from an EMBL/GenBank/DDBJ whole genome shotgun (WGS) entry which is preliminary data.</text>
</comment>
<reference evidence="2" key="1">
    <citation type="journal article" date="2019" name="Int. J. Syst. Evol. Microbiol.">
        <title>The Global Catalogue of Microorganisms (GCM) 10K type strain sequencing project: providing services to taxonomists for standard genome sequencing and annotation.</title>
        <authorList>
            <consortium name="The Broad Institute Genomics Platform"/>
            <consortium name="The Broad Institute Genome Sequencing Center for Infectious Disease"/>
            <person name="Wu L."/>
            <person name="Ma J."/>
        </authorList>
    </citation>
    <scope>NUCLEOTIDE SEQUENCE [LARGE SCALE GENOMIC DNA]</scope>
    <source>
        <strain evidence="2">CCUG 62793</strain>
    </source>
</reference>
<gene>
    <name evidence="1" type="ORF">ACFSPV_04750</name>
</gene>
<sequence>MKKYLVLIALSDGTRAVMHGLFANDWSAIDMGLSMFDGAVSAVPRRETL</sequence>
<protein>
    <submittedName>
        <fullName evidence="1">Uncharacterized protein</fullName>
    </submittedName>
</protein>
<keyword evidence="2" id="KW-1185">Reference proteome</keyword>
<dbReference type="Proteomes" id="UP001597287">
    <property type="component" value="Unassembled WGS sequence"/>
</dbReference>
<dbReference type="RefSeq" id="WP_380104723.1">
    <property type="nucleotide sequence ID" value="NZ_JBHSIH010000001.1"/>
</dbReference>
<dbReference type="EMBL" id="JBHUIG010000003">
    <property type="protein sequence ID" value="MFD2318001.1"/>
    <property type="molecule type" value="Genomic_DNA"/>
</dbReference>
<proteinExistence type="predicted"/>
<evidence type="ECO:0000313" key="2">
    <source>
        <dbReference type="Proteomes" id="UP001597287"/>
    </source>
</evidence>
<name>A0ABW5EKC5_9BURK</name>
<accession>A0ABW5EKC5</accession>
<organism evidence="1 2">
    <name type="scientific">Delftia deserti</name>
    <dbReference type="NCBI Taxonomy" id="1651218"/>
    <lineage>
        <taxon>Bacteria</taxon>
        <taxon>Pseudomonadati</taxon>
        <taxon>Pseudomonadota</taxon>
        <taxon>Betaproteobacteria</taxon>
        <taxon>Burkholderiales</taxon>
        <taxon>Comamonadaceae</taxon>
        <taxon>Delftia</taxon>
    </lineage>
</organism>
<evidence type="ECO:0000313" key="1">
    <source>
        <dbReference type="EMBL" id="MFD2318001.1"/>
    </source>
</evidence>